<protein>
    <recommendedName>
        <fullName evidence="7">SH3 domain-binding protein 5-like</fullName>
    </recommendedName>
</protein>
<evidence type="ECO:0000256" key="3">
    <source>
        <dbReference type="SAM" id="Coils"/>
    </source>
</evidence>
<feature type="coiled-coil region" evidence="3">
    <location>
        <begin position="153"/>
        <end position="229"/>
    </location>
</feature>
<evidence type="ECO:0000313" key="5">
    <source>
        <dbReference type="EMBL" id="TRY73030.1"/>
    </source>
</evidence>
<name>A0A553P5W0_TIGCA</name>
<proteinExistence type="inferred from homology"/>
<evidence type="ECO:0000256" key="1">
    <source>
        <dbReference type="ARBA" id="ARBA00007796"/>
    </source>
</evidence>
<gene>
    <name evidence="5" type="ORF">TCAL_01890</name>
</gene>
<comment type="caution">
    <text evidence="5">The sequence shown here is derived from an EMBL/GenBank/DDBJ whole genome shotgun (WGS) entry which is preliminary data.</text>
</comment>
<organism evidence="5 6">
    <name type="scientific">Tigriopus californicus</name>
    <name type="common">Marine copepod</name>
    <dbReference type="NCBI Taxonomy" id="6832"/>
    <lineage>
        <taxon>Eukaryota</taxon>
        <taxon>Metazoa</taxon>
        <taxon>Ecdysozoa</taxon>
        <taxon>Arthropoda</taxon>
        <taxon>Crustacea</taxon>
        <taxon>Multicrustacea</taxon>
        <taxon>Hexanauplia</taxon>
        <taxon>Copepoda</taxon>
        <taxon>Harpacticoida</taxon>
        <taxon>Harpacticidae</taxon>
        <taxon>Tigriopus</taxon>
    </lineage>
</organism>
<evidence type="ECO:0000256" key="2">
    <source>
        <dbReference type="ARBA" id="ARBA00023054"/>
    </source>
</evidence>
<dbReference type="GO" id="GO:0004860">
    <property type="term" value="F:protein kinase inhibitor activity"/>
    <property type="evidence" value="ECO:0007669"/>
    <property type="project" value="TreeGrafter"/>
</dbReference>
<dbReference type="STRING" id="6832.A0A553P5W0"/>
<keyword evidence="2 3" id="KW-0175">Coiled coil</keyword>
<evidence type="ECO:0000256" key="4">
    <source>
        <dbReference type="SAM" id="MobiDB-lite"/>
    </source>
</evidence>
<dbReference type="Proteomes" id="UP000318571">
    <property type="component" value="Chromosome 3"/>
</dbReference>
<dbReference type="EMBL" id="VCGU01000007">
    <property type="protein sequence ID" value="TRY73030.1"/>
    <property type="molecule type" value="Genomic_DNA"/>
</dbReference>
<dbReference type="AlphaFoldDB" id="A0A553P5W0"/>
<dbReference type="GO" id="GO:0005737">
    <property type="term" value="C:cytoplasm"/>
    <property type="evidence" value="ECO:0007669"/>
    <property type="project" value="TreeGrafter"/>
</dbReference>
<dbReference type="GO" id="GO:0035556">
    <property type="term" value="P:intracellular signal transduction"/>
    <property type="evidence" value="ECO:0007669"/>
    <property type="project" value="InterPro"/>
</dbReference>
<dbReference type="OMA" id="QISAEIH"/>
<accession>A0A553P5W0</accession>
<feature type="region of interest" description="Disordered" evidence="4">
    <location>
        <begin position="332"/>
        <end position="371"/>
    </location>
</feature>
<dbReference type="PANTHER" id="PTHR19423:SF1">
    <property type="entry name" value="SH3 DOMAIN-BINDING PROTEIN 5"/>
    <property type="match status" value="1"/>
</dbReference>
<dbReference type="InterPro" id="IPR007940">
    <property type="entry name" value="SH3BP5"/>
</dbReference>
<dbReference type="OrthoDB" id="446789at2759"/>
<evidence type="ECO:0008006" key="7">
    <source>
        <dbReference type="Google" id="ProtNLM"/>
    </source>
</evidence>
<sequence length="384" mass="43573">METPGPEVETEVLDPRVQEELEKLNVCTEEINQLEVQLEDANCLFRTLLSDSTHMLKAMAKKVGGCIEKARPYYEALEVYQKAQKECQSAATHYQRASGIHAAAKETIALAEQRFLSNSNDWKFDNAWQEMLNHATIKVMEAEKTKTDSEAEHMQKADAFQVAEAEVQRLEKKLSRHIQKSQPYFEQKDRFNKTLVDQKSRVQELQQKIAETKAQYAQSLRNLEEISESIHQQRRLRMPREPGVGAELNSLPSYDLDECDMVSNLSMQSGDTYSLKSSDTQEEKSNASDDLLTSLDKDLSAKLKLSQQESQVHGGGLHKRSLSCPSGMTLPEWKHPGLSPVNESQDTKCDEGDRFHRNNLHGDGPDDLTVQSVDFSRNMNKIDL</sequence>
<reference evidence="5 6" key="1">
    <citation type="journal article" date="2018" name="Nat. Ecol. Evol.">
        <title>Genomic signatures of mitonuclear coevolution across populations of Tigriopus californicus.</title>
        <authorList>
            <person name="Barreto F.S."/>
            <person name="Watson E.T."/>
            <person name="Lima T.G."/>
            <person name="Willett C.S."/>
            <person name="Edmands S."/>
            <person name="Li W."/>
            <person name="Burton R.S."/>
        </authorList>
    </citation>
    <scope>NUCLEOTIDE SEQUENCE [LARGE SCALE GENOMIC DNA]</scope>
    <source>
        <strain evidence="5 6">San Diego</strain>
    </source>
</reference>
<feature type="coiled-coil region" evidence="3">
    <location>
        <begin position="17"/>
        <end position="44"/>
    </location>
</feature>
<evidence type="ECO:0000313" key="6">
    <source>
        <dbReference type="Proteomes" id="UP000318571"/>
    </source>
</evidence>
<keyword evidence="6" id="KW-1185">Reference proteome</keyword>
<comment type="similarity">
    <text evidence="1">Belongs to the SH3BP5 family.</text>
</comment>
<dbReference type="PANTHER" id="PTHR19423">
    <property type="entry name" value="SH3 DOMAIN-BINDING PROTEIN 5"/>
    <property type="match status" value="1"/>
</dbReference>
<feature type="compositionally biased region" description="Basic and acidic residues" evidence="4">
    <location>
        <begin position="345"/>
        <end position="356"/>
    </location>
</feature>
<feature type="region of interest" description="Disordered" evidence="4">
    <location>
        <begin position="270"/>
        <end position="289"/>
    </location>
</feature>
<dbReference type="Pfam" id="PF05276">
    <property type="entry name" value="SH3BP5"/>
    <property type="match status" value="1"/>
</dbReference>